<dbReference type="GO" id="GO:0009289">
    <property type="term" value="C:pilus"/>
    <property type="evidence" value="ECO:0007669"/>
    <property type="project" value="InterPro"/>
</dbReference>
<feature type="signal peptide" evidence="1">
    <location>
        <begin position="1"/>
        <end position="18"/>
    </location>
</feature>
<dbReference type="PANTHER" id="PTHR33420">
    <property type="entry name" value="FIMBRIAL SUBUNIT ELFA-RELATED"/>
    <property type="match status" value="1"/>
</dbReference>
<dbReference type="Pfam" id="PF00419">
    <property type="entry name" value="Fimbrial"/>
    <property type="match status" value="1"/>
</dbReference>
<name>A0A448SL06_SERRU</name>
<feature type="chain" id="PRO_5019515205" evidence="1">
    <location>
        <begin position="19"/>
        <end position="335"/>
    </location>
</feature>
<dbReference type="EMBL" id="LR134493">
    <property type="protein sequence ID" value="VEI68367.1"/>
    <property type="molecule type" value="Genomic_DNA"/>
</dbReference>
<reference evidence="3 6" key="2">
    <citation type="submission" date="2020-11" db="EMBL/GenBank/DDBJ databases">
        <title>Enhanced detection system for hospital associated transmission using whole genome sequencing surveillance.</title>
        <authorList>
            <person name="Harrison L.H."/>
            <person name="Van Tyne D."/>
            <person name="Marsh J.W."/>
            <person name="Griffith M.P."/>
            <person name="Snyder D.J."/>
            <person name="Cooper V.S."/>
            <person name="Mustapha M."/>
        </authorList>
    </citation>
    <scope>NUCLEOTIDE SEQUENCE [LARGE SCALE GENOMIC DNA]</scope>
    <source>
        <strain evidence="3 6">SER00230</strain>
    </source>
</reference>
<reference evidence="4 5" key="1">
    <citation type="submission" date="2018-12" db="EMBL/GenBank/DDBJ databases">
        <authorList>
            <consortium name="Pathogen Informatics"/>
        </authorList>
    </citation>
    <scope>NUCLEOTIDE SEQUENCE [LARGE SCALE GENOMIC DNA]</scope>
    <source>
        <strain evidence="4 5">NCTC10036</strain>
    </source>
</reference>
<organism evidence="4 5">
    <name type="scientific">Serratia rubidaea</name>
    <name type="common">Serratia marinorubra</name>
    <dbReference type="NCBI Taxonomy" id="61652"/>
    <lineage>
        <taxon>Bacteria</taxon>
        <taxon>Pseudomonadati</taxon>
        <taxon>Pseudomonadota</taxon>
        <taxon>Gammaproteobacteria</taxon>
        <taxon>Enterobacterales</taxon>
        <taxon>Yersiniaceae</taxon>
        <taxon>Serratia</taxon>
    </lineage>
</organism>
<dbReference type="Gene3D" id="2.60.40.1090">
    <property type="entry name" value="Fimbrial-type adhesion domain"/>
    <property type="match status" value="1"/>
</dbReference>
<dbReference type="EMBL" id="JADULK010000003">
    <property type="protein sequence ID" value="MBH1929656.1"/>
    <property type="molecule type" value="Genomic_DNA"/>
</dbReference>
<evidence type="ECO:0000256" key="1">
    <source>
        <dbReference type="SAM" id="SignalP"/>
    </source>
</evidence>
<dbReference type="Proteomes" id="UP000281904">
    <property type="component" value="Chromosome"/>
</dbReference>
<dbReference type="RefSeq" id="WP_164722798.1">
    <property type="nucleotide sequence ID" value="NZ_JADULK010000003.1"/>
</dbReference>
<evidence type="ECO:0000313" key="4">
    <source>
        <dbReference type="EMBL" id="VEI68367.1"/>
    </source>
</evidence>
<dbReference type="SUPFAM" id="SSF49401">
    <property type="entry name" value="Bacterial adhesins"/>
    <property type="match status" value="1"/>
</dbReference>
<gene>
    <name evidence="3" type="ORF">I5U13_08270</name>
    <name evidence="4" type="ORF">NCTC10036_03285</name>
</gene>
<evidence type="ECO:0000313" key="6">
    <source>
        <dbReference type="Proteomes" id="UP000624159"/>
    </source>
</evidence>
<keyword evidence="6" id="KW-1185">Reference proteome</keyword>
<dbReference type="Proteomes" id="UP000624159">
    <property type="component" value="Unassembled WGS sequence"/>
</dbReference>
<accession>A0A448SL06</accession>
<proteinExistence type="predicted"/>
<evidence type="ECO:0000313" key="5">
    <source>
        <dbReference type="Proteomes" id="UP000281904"/>
    </source>
</evidence>
<evidence type="ECO:0000313" key="3">
    <source>
        <dbReference type="EMBL" id="MBH1929656.1"/>
    </source>
</evidence>
<dbReference type="PANTHER" id="PTHR33420:SF26">
    <property type="entry name" value="FIMBRIAL SUBUNIT"/>
    <property type="match status" value="1"/>
</dbReference>
<evidence type="ECO:0000259" key="2">
    <source>
        <dbReference type="Pfam" id="PF00419"/>
    </source>
</evidence>
<feature type="domain" description="Fimbrial-type adhesion" evidence="2">
    <location>
        <begin position="199"/>
        <end position="332"/>
    </location>
</feature>
<keyword evidence="1" id="KW-0732">Signal</keyword>
<dbReference type="InterPro" id="IPR050263">
    <property type="entry name" value="Bact_Fimbrial_Adh_Pro"/>
</dbReference>
<dbReference type="InterPro" id="IPR008966">
    <property type="entry name" value="Adhesion_dom_sf"/>
</dbReference>
<dbReference type="AlphaFoldDB" id="A0A448SL06"/>
<protein>
    <submittedName>
        <fullName evidence="3 4">Fimbrial protein</fullName>
    </submittedName>
</protein>
<sequence>MRLLALLTCMLCTLPAYAEPDNTCWGDPVNIAVVDIAAAPFSSNKKGAEAKMYYEAKPREFPGICNRSTFINTMVHYVDMGPKLIPSTLNPGYFKLSDDVDILISSDDGVDFPALPKDHLMGVVIPPLGQNVRKTGFGAAGRGYIDVILRRDVIGGAIVIPSDIELYSAYRVMNTPPYYPPRPSRPLVQGRTKSGGGVIAIPSECSINQGNTIEVNFGTIQTSLIPDKGVDSGKGYVKDVALHFSCNTSLTQDIQVKLVADTAGFSANLIRSDNNALGFILKHDNKLVKPHSSFRSRVEGGVGNETITISPVRNKNAKLNGGAFNASATLVILSL</sequence>
<dbReference type="InterPro" id="IPR000259">
    <property type="entry name" value="Adhesion_dom_fimbrial"/>
</dbReference>
<dbReference type="GO" id="GO:0043709">
    <property type="term" value="P:cell adhesion involved in single-species biofilm formation"/>
    <property type="evidence" value="ECO:0007669"/>
    <property type="project" value="TreeGrafter"/>
</dbReference>
<dbReference type="InterPro" id="IPR036937">
    <property type="entry name" value="Adhesion_dom_fimbrial_sf"/>
</dbReference>